<dbReference type="AlphaFoldDB" id="A0A1I1BV24"/>
<evidence type="ECO:0000256" key="3">
    <source>
        <dbReference type="ARBA" id="ARBA00022840"/>
    </source>
</evidence>
<keyword evidence="3 4" id="KW-0067">ATP-binding</keyword>
<dbReference type="SUPFAM" id="SSF52540">
    <property type="entry name" value="P-loop containing nucleoside triphosphate hydrolases"/>
    <property type="match status" value="1"/>
</dbReference>
<dbReference type="Gene3D" id="3.40.50.300">
    <property type="entry name" value="P-loop containing nucleotide triphosphate hydrolases"/>
    <property type="match status" value="1"/>
</dbReference>
<keyword evidence="2 4" id="KW-0547">Nucleotide-binding</keyword>
<name>A0A1I1BV24_9BACT</name>
<dbReference type="RefSeq" id="WP_092900119.1">
    <property type="nucleotide sequence ID" value="NZ_FOKK01000018.1"/>
</dbReference>
<dbReference type="Proteomes" id="UP000198790">
    <property type="component" value="Unassembled WGS sequence"/>
</dbReference>
<dbReference type="InterPro" id="IPR003593">
    <property type="entry name" value="AAA+_ATPase"/>
</dbReference>
<gene>
    <name evidence="6" type="ORF">SAMN04489723_11839</name>
</gene>
<evidence type="ECO:0000259" key="5">
    <source>
        <dbReference type="SMART" id="SM00382"/>
    </source>
</evidence>
<dbReference type="GO" id="GO:0016887">
    <property type="term" value="F:ATP hydrolysis activity"/>
    <property type="evidence" value="ECO:0007669"/>
    <property type="project" value="InterPro"/>
</dbReference>
<evidence type="ECO:0000313" key="6">
    <source>
        <dbReference type="EMBL" id="SFB54121.1"/>
    </source>
</evidence>
<dbReference type="PANTHER" id="PTHR23073">
    <property type="entry name" value="26S PROTEASOME REGULATORY SUBUNIT"/>
    <property type="match status" value="1"/>
</dbReference>
<dbReference type="Pfam" id="PF00004">
    <property type="entry name" value="AAA"/>
    <property type="match status" value="1"/>
</dbReference>
<dbReference type="OrthoDB" id="7438987at2"/>
<dbReference type="InterPro" id="IPR003960">
    <property type="entry name" value="ATPase_AAA_CS"/>
</dbReference>
<reference evidence="6 7" key="1">
    <citation type="submission" date="2016-10" db="EMBL/GenBank/DDBJ databases">
        <authorList>
            <person name="de Groot N.N."/>
        </authorList>
    </citation>
    <scope>NUCLEOTIDE SEQUENCE [LARGE SCALE GENOMIC DNA]</scope>
    <source>
        <strain evidence="6 7">DSM 23399</strain>
    </source>
</reference>
<dbReference type="SMART" id="SM00382">
    <property type="entry name" value="AAA"/>
    <property type="match status" value="1"/>
</dbReference>
<keyword evidence="7" id="KW-1185">Reference proteome</keyword>
<evidence type="ECO:0000313" key="7">
    <source>
        <dbReference type="Proteomes" id="UP000198790"/>
    </source>
</evidence>
<dbReference type="EMBL" id="FOKK01000018">
    <property type="protein sequence ID" value="SFB54121.1"/>
    <property type="molecule type" value="Genomic_DNA"/>
</dbReference>
<accession>A0A1I1BV24</accession>
<evidence type="ECO:0000256" key="4">
    <source>
        <dbReference type="RuleBase" id="RU003651"/>
    </source>
</evidence>
<dbReference type="PROSITE" id="PS00674">
    <property type="entry name" value="AAA"/>
    <property type="match status" value="1"/>
</dbReference>
<evidence type="ECO:0000256" key="1">
    <source>
        <dbReference type="ARBA" id="ARBA00006914"/>
    </source>
</evidence>
<evidence type="ECO:0000256" key="2">
    <source>
        <dbReference type="ARBA" id="ARBA00022741"/>
    </source>
</evidence>
<dbReference type="InterPro" id="IPR003959">
    <property type="entry name" value="ATPase_AAA_core"/>
</dbReference>
<dbReference type="InterPro" id="IPR050221">
    <property type="entry name" value="26S_Proteasome_ATPase"/>
</dbReference>
<sequence length="328" mass="37700">MARADLLLKLVKAGSVGDKNLFTKVVESLIAEERNKQHHIVADQLADILKNQQFSKDQSSKVVPKTLLDEKLESFLFRIYPGKSLDDIVLKRENRGIIDEMVQEHHRSDLLRSYNLEPRNRVLLAGAPGNGKTSLAEGIAQSLMVPFYVIRYDGIIGSYLGETASRLKAMFDFIRTQECVLFFDEFDAIGKERGDTHETGEIKRVVSSLLLQIDRLPSYVVVVAATNHPELLDRAVWRRFQIRMELEKPDRLMIENWLKKFESRVKYSLEHSHKNISGKLEGLSFSEIEEFVLDIQRKYILSLPEVDVKKIVDESLNQISNKYQLRNG</sequence>
<dbReference type="InterPro" id="IPR027417">
    <property type="entry name" value="P-loop_NTPase"/>
</dbReference>
<comment type="similarity">
    <text evidence="1 4">Belongs to the AAA ATPase family.</text>
</comment>
<dbReference type="STRING" id="237018.SAMN04489723_11839"/>
<feature type="domain" description="AAA+ ATPase" evidence="5">
    <location>
        <begin position="118"/>
        <end position="250"/>
    </location>
</feature>
<dbReference type="GO" id="GO:0005524">
    <property type="term" value="F:ATP binding"/>
    <property type="evidence" value="ECO:0007669"/>
    <property type="project" value="UniProtKB-KW"/>
</dbReference>
<proteinExistence type="inferred from homology"/>
<protein>
    <submittedName>
        <fullName evidence="6">ATPase family associated with various cellular activities (AAA)</fullName>
    </submittedName>
</protein>
<dbReference type="CDD" id="cd19481">
    <property type="entry name" value="RecA-like_protease"/>
    <property type="match status" value="1"/>
</dbReference>
<organism evidence="6 7">
    <name type="scientific">Algoriphagus aquimarinus</name>
    <dbReference type="NCBI Taxonomy" id="237018"/>
    <lineage>
        <taxon>Bacteria</taxon>
        <taxon>Pseudomonadati</taxon>
        <taxon>Bacteroidota</taxon>
        <taxon>Cytophagia</taxon>
        <taxon>Cytophagales</taxon>
        <taxon>Cyclobacteriaceae</taxon>
        <taxon>Algoriphagus</taxon>
    </lineage>
</organism>